<gene>
    <name evidence="7" type="ORF">GCM10023331_09330</name>
</gene>
<dbReference type="CDD" id="cd13128">
    <property type="entry name" value="MATE_Wzx_like"/>
    <property type="match status" value="1"/>
</dbReference>
<feature type="transmembrane region" description="Helical" evidence="6">
    <location>
        <begin position="274"/>
        <end position="294"/>
    </location>
</feature>
<comment type="caution">
    <text evidence="7">The sequence shown here is derived from an EMBL/GenBank/DDBJ whole genome shotgun (WGS) entry which is preliminary data.</text>
</comment>
<feature type="transmembrane region" description="Helical" evidence="6">
    <location>
        <begin position="235"/>
        <end position="254"/>
    </location>
</feature>
<evidence type="ECO:0000313" key="8">
    <source>
        <dbReference type="Proteomes" id="UP001500298"/>
    </source>
</evidence>
<dbReference type="PANTHER" id="PTHR30250">
    <property type="entry name" value="PST FAMILY PREDICTED COLANIC ACID TRANSPORTER"/>
    <property type="match status" value="1"/>
</dbReference>
<feature type="transmembrane region" description="Helical" evidence="6">
    <location>
        <begin position="315"/>
        <end position="338"/>
    </location>
</feature>
<feature type="transmembrane region" description="Helical" evidence="6">
    <location>
        <begin position="135"/>
        <end position="154"/>
    </location>
</feature>
<feature type="transmembrane region" description="Helical" evidence="6">
    <location>
        <begin position="382"/>
        <end position="400"/>
    </location>
</feature>
<dbReference type="EMBL" id="BAABJX010000017">
    <property type="protein sequence ID" value="GAA4826772.1"/>
    <property type="molecule type" value="Genomic_DNA"/>
</dbReference>
<dbReference type="Pfam" id="PF01943">
    <property type="entry name" value="Polysacc_synt"/>
    <property type="match status" value="1"/>
</dbReference>
<keyword evidence="5 6" id="KW-0472">Membrane</keyword>
<feature type="transmembrane region" description="Helical" evidence="6">
    <location>
        <begin position="24"/>
        <end position="46"/>
    </location>
</feature>
<name>A0ABP9D3Z0_9BACT</name>
<feature type="transmembrane region" description="Helical" evidence="6">
    <location>
        <begin position="350"/>
        <end position="375"/>
    </location>
</feature>
<feature type="transmembrane region" description="Helical" evidence="6">
    <location>
        <begin position="166"/>
        <end position="186"/>
    </location>
</feature>
<dbReference type="InterPro" id="IPR002797">
    <property type="entry name" value="Polysacc_synth"/>
</dbReference>
<comment type="subcellular location">
    <subcellularLocation>
        <location evidence="1">Cell membrane</location>
        <topology evidence="1">Multi-pass membrane protein</topology>
    </subcellularLocation>
</comment>
<proteinExistence type="predicted"/>
<accession>A0ABP9D3Z0</accession>
<evidence type="ECO:0000256" key="1">
    <source>
        <dbReference type="ARBA" id="ARBA00004651"/>
    </source>
</evidence>
<keyword evidence="4 6" id="KW-1133">Transmembrane helix</keyword>
<keyword evidence="2" id="KW-1003">Cell membrane</keyword>
<dbReference type="InterPro" id="IPR050833">
    <property type="entry name" value="Poly_Biosynth_Transport"/>
</dbReference>
<evidence type="ECO:0000256" key="6">
    <source>
        <dbReference type="SAM" id="Phobius"/>
    </source>
</evidence>
<sequence>MVTKIRNRLDIHTFEVLLKSSKTMIVKVVGMSSALLISVFLGRTLGPEGLGVVNLANQLGMVCLVLTMFGFQFVIVKFISIAKSQENYQNILNTINSALFVNTTFAIIIAVLGWLLNPFLIKYLFQGRVELTVPILLTFFMLIPQTVARVFSAALNGYGKVWQSNLVEQTLSSILVLVGLAIYWVFSVEFSSISVLILYLVSRLIMVVVVKLLWHQQIRGKVSALKGSLNLRPMFKMGLPMLMVSGTSVIASNLDTMMLASLGTMEDVGLYNVAARLAFLTSFLLQVTNTAISPKLASMFHESKLDQMSKMVRKITLGLVVIALMVFLSFVLIGGWMLSFWGENFVEAQVILIILAVGQFFNIATGCSGLLLVMCGYEKEHGYISVLSLIMNVILNVLLIKSYGVIGVAVATAITVSLSNIFKVVMVKRKISISILPF</sequence>
<dbReference type="PANTHER" id="PTHR30250:SF11">
    <property type="entry name" value="O-ANTIGEN TRANSPORTER-RELATED"/>
    <property type="match status" value="1"/>
</dbReference>
<feature type="transmembrane region" description="Helical" evidence="6">
    <location>
        <begin position="192"/>
        <end position="214"/>
    </location>
</feature>
<protein>
    <submittedName>
        <fullName evidence="7">Flippase</fullName>
    </submittedName>
</protein>
<evidence type="ECO:0000256" key="4">
    <source>
        <dbReference type="ARBA" id="ARBA00022989"/>
    </source>
</evidence>
<feature type="transmembrane region" description="Helical" evidence="6">
    <location>
        <begin position="91"/>
        <end position="115"/>
    </location>
</feature>
<reference evidence="8" key="1">
    <citation type="journal article" date="2019" name="Int. J. Syst. Evol. Microbiol.">
        <title>The Global Catalogue of Microorganisms (GCM) 10K type strain sequencing project: providing services to taxonomists for standard genome sequencing and annotation.</title>
        <authorList>
            <consortium name="The Broad Institute Genomics Platform"/>
            <consortium name="The Broad Institute Genome Sequencing Center for Infectious Disease"/>
            <person name="Wu L."/>
            <person name="Ma J."/>
        </authorList>
    </citation>
    <scope>NUCLEOTIDE SEQUENCE [LARGE SCALE GENOMIC DNA]</scope>
    <source>
        <strain evidence="8">JCM 18326</strain>
    </source>
</reference>
<keyword evidence="8" id="KW-1185">Reference proteome</keyword>
<evidence type="ECO:0000256" key="3">
    <source>
        <dbReference type="ARBA" id="ARBA00022692"/>
    </source>
</evidence>
<organism evidence="7 8">
    <name type="scientific">Algivirga pacifica</name>
    <dbReference type="NCBI Taxonomy" id="1162670"/>
    <lineage>
        <taxon>Bacteria</taxon>
        <taxon>Pseudomonadati</taxon>
        <taxon>Bacteroidota</taxon>
        <taxon>Cytophagia</taxon>
        <taxon>Cytophagales</taxon>
        <taxon>Flammeovirgaceae</taxon>
        <taxon>Algivirga</taxon>
    </lineage>
</organism>
<evidence type="ECO:0000313" key="7">
    <source>
        <dbReference type="EMBL" id="GAA4826772.1"/>
    </source>
</evidence>
<feature type="transmembrane region" description="Helical" evidence="6">
    <location>
        <begin position="58"/>
        <end position="79"/>
    </location>
</feature>
<evidence type="ECO:0000256" key="2">
    <source>
        <dbReference type="ARBA" id="ARBA00022475"/>
    </source>
</evidence>
<dbReference type="Proteomes" id="UP001500298">
    <property type="component" value="Unassembled WGS sequence"/>
</dbReference>
<evidence type="ECO:0000256" key="5">
    <source>
        <dbReference type="ARBA" id="ARBA00023136"/>
    </source>
</evidence>
<feature type="transmembrane region" description="Helical" evidence="6">
    <location>
        <begin position="406"/>
        <end position="426"/>
    </location>
</feature>
<keyword evidence="3 6" id="KW-0812">Transmembrane</keyword>